<reference evidence="1" key="1">
    <citation type="submission" date="2021-03" db="EMBL/GenBank/DDBJ databases">
        <title>Comparative genomics and phylogenomic investigation of the class Geoglossomycetes provide insights into ecological specialization and systematics.</title>
        <authorList>
            <person name="Melie T."/>
            <person name="Pirro S."/>
            <person name="Miller A.N."/>
            <person name="Quandt A."/>
        </authorList>
    </citation>
    <scope>NUCLEOTIDE SEQUENCE</scope>
    <source>
        <strain evidence="1">GBOQ0MN5Z8</strain>
    </source>
</reference>
<proteinExistence type="predicted"/>
<name>A0A9P8HQV9_9PEZI</name>
<evidence type="ECO:0000313" key="2">
    <source>
        <dbReference type="Proteomes" id="UP000698800"/>
    </source>
</evidence>
<comment type="caution">
    <text evidence="1">The sequence shown here is derived from an EMBL/GenBank/DDBJ whole genome shotgun (WGS) entry which is preliminary data.</text>
</comment>
<evidence type="ECO:0000313" key="1">
    <source>
        <dbReference type="EMBL" id="KAH0534001.1"/>
    </source>
</evidence>
<dbReference type="EMBL" id="JAGHQL010000294">
    <property type="protein sequence ID" value="KAH0534001.1"/>
    <property type="molecule type" value="Genomic_DNA"/>
</dbReference>
<keyword evidence="2" id="KW-1185">Reference proteome</keyword>
<dbReference type="AlphaFoldDB" id="A0A9P8HQV9"/>
<organism evidence="1 2">
    <name type="scientific">Glutinoglossum americanum</name>
    <dbReference type="NCBI Taxonomy" id="1670608"/>
    <lineage>
        <taxon>Eukaryota</taxon>
        <taxon>Fungi</taxon>
        <taxon>Dikarya</taxon>
        <taxon>Ascomycota</taxon>
        <taxon>Pezizomycotina</taxon>
        <taxon>Geoglossomycetes</taxon>
        <taxon>Geoglossales</taxon>
        <taxon>Geoglossaceae</taxon>
        <taxon>Glutinoglossum</taxon>
    </lineage>
</organism>
<dbReference type="OrthoDB" id="10626806at2759"/>
<accession>A0A9P8HQV9</accession>
<sequence>MSASFLQGDLVVKAILNIILIESTQYAFQVPELAIRDIILNSPLPRNLAADRKYIVHSHEGSSHIIDVATLATAQQYSDDTKKEDLYKTRSMAKEAIETALYPELETQEGPEPNRQRLAVQLIRRETLCQRAEDEDRPVPTQAEFQELLKDPDTLYKDIIELIRKARDFRVFSENFREQLAEA</sequence>
<protein>
    <submittedName>
        <fullName evidence="1">Uncharacterized protein</fullName>
    </submittedName>
</protein>
<gene>
    <name evidence="1" type="ORF">FGG08_007394</name>
</gene>
<dbReference type="Proteomes" id="UP000698800">
    <property type="component" value="Unassembled WGS sequence"/>
</dbReference>